<organism evidence="2 3">
    <name type="scientific">Centaurea solstitialis</name>
    <name type="common">yellow star-thistle</name>
    <dbReference type="NCBI Taxonomy" id="347529"/>
    <lineage>
        <taxon>Eukaryota</taxon>
        <taxon>Viridiplantae</taxon>
        <taxon>Streptophyta</taxon>
        <taxon>Embryophyta</taxon>
        <taxon>Tracheophyta</taxon>
        <taxon>Spermatophyta</taxon>
        <taxon>Magnoliopsida</taxon>
        <taxon>eudicotyledons</taxon>
        <taxon>Gunneridae</taxon>
        <taxon>Pentapetalae</taxon>
        <taxon>asterids</taxon>
        <taxon>campanulids</taxon>
        <taxon>Asterales</taxon>
        <taxon>Asteraceae</taxon>
        <taxon>Carduoideae</taxon>
        <taxon>Cardueae</taxon>
        <taxon>Centaureinae</taxon>
        <taxon>Centaurea</taxon>
    </lineage>
</organism>
<keyword evidence="3" id="KW-1185">Reference proteome</keyword>
<name>A0AA38W288_9ASTR</name>
<protein>
    <submittedName>
        <fullName evidence="2">Uncharacterized protein</fullName>
    </submittedName>
</protein>
<evidence type="ECO:0000313" key="2">
    <source>
        <dbReference type="EMBL" id="KAJ9546262.1"/>
    </source>
</evidence>
<comment type="caution">
    <text evidence="2">The sequence shown here is derived from an EMBL/GenBank/DDBJ whole genome shotgun (WGS) entry which is preliminary data.</text>
</comment>
<evidence type="ECO:0000313" key="3">
    <source>
        <dbReference type="Proteomes" id="UP001172457"/>
    </source>
</evidence>
<dbReference type="Proteomes" id="UP001172457">
    <property type="component" value="Chromosome 6"/>
</dbReference>
<feature type="region of interest" description="Disordered" evidence="1">
    <location>
        <begin position="31"/>
        <end position="50"/>
    </location>
</feature>
<sequence length="293" mass="34151">MSCSIFVDTCLSDHETFFGLVFMRVSLSDKTSSSDVTSSSSSPTSILLLPENSSPPINEVVQFLTRPRINDYRLKSHPSFFNIAVYFLFIRGPLRMFFQNSKLIGNFNRSPFSLKNRSLRRRDIIIKLCLSFIKRVNGRSYRRYDYNGGAKNVKLRWKMMKDVRVVWWVTGGFWMGLGQKMIEKIVGLGRRSGSGSEQNLTHPFTRFIFHSTNFSKSKRMFISVLSRSPSAWTTHVIHSLYFDQPNNKSKRRSYNDINASFGKPNDKKVDWWYRNVLEIADFWEKIRNAGEED</sequence>
<proteinExistence type="predicted"/>
<dbReference type="EMBL" id="JARYMX010000006">
    <property type="protein sequence ID" value="KAJ9546262.1"/>
    <property type="molecule type" value="Genomic_DNA"/>
</dbReference>
<dbReference type="AlphaFoldDB" id="A0AA38W288"/>
<evidence type="ECO:0000256" key="1">
    <source>
        <dbReference type="SAM" id="MobiDB-lite"/>
    </source>
</evidence>
<reference evidence="2" key="1">
    <citation type="submission" date="2023-03" db="EMBL/GenBank/DDBJ databases">
        <title>Chromosome-scale reference genome and RAD-based genetic map of yellow starthistle (Centaurea solstitialis) reveal putative structural variation and QTLs associated with invader traits.</title>
        <authorList>
            <person name="Reatini B."/>
            <person name="Cang F.A."/>
            <person name="Jiang Q."/>
            <person name="Mckibben M.T.W."/>
            <person name="Barker M.S."/>
            <person name="Rieseberg L.H."/>
            <person name="Dlugosch K.M."/>
        </authorList>
    </citation>
    <scope>NUCLEOTIDE SEQUENCE</scope>
    <source>
        <strain evidence="2">CAN-66</strain>
        <tissue evidence="2">Leaf</tissue>
    </source>
</reference>
<gene>
    <name evidence="2" type="ORF">OSB04_025969</name>
</gene>
<accession>A0AA38W288</accession>